<evidence type="ECO:0000313" key="2">
    <source>
        <dbReference type="Proteomes" id="UP000306740"/>
    </source>
</evidence>
<gene>
    <name evidence="1" type="ORF">FHE65_31900</name>
</gene>
<name>A0A5C4MAZ2_9ACTN</name>
<dbReference type="EMBL" id="VDFR01000206">
    <property type="protein sequence ID" value="TNC31279.1"/>
    <property type="molecule type" value="Genomic_DNA"/>
</dbReference>
<comment type="caution">
    <text evidence="1">The sequence shown here is derived from an EMBL/GenBank/DDBJ whole genome shotgun (WGS) entry which is preliminary data.</text>
</comment>
<reference evidence="1 2" key="1">
    <citation type="submission" date="2019-05" db="EMBL/GenBank/DDBJ databases">
        <title>Mumia sp. nov., isolated from the intestinal contents of plateau pika (Ochotona curzoniae) in the Qinghai-Tibet plateau of China.</title>
        <authorList>
            <person name="Tian Z."/>
        </authorList>
    </citation>
    <scope>NUCLEOTIDE SEQUENCE [LARGE SCALE GENOMIC DNA]</scope>
    <source>
        <strain evidence="2">527</strain>
    </source>
</reference>
<proteinExistence type="predicted"/>
<sequence>MASAPARVRLLPELHLQAQGLLWEERLRQERLELDAELVLVVQRQQPRLCPLTPVVLAVPLLALQALVVEVPGRLAAPQLQGVQARQHLQLGAQNDLAGVLDRHRL</sequence>
<protein>
    <submittedName>
        <fullName evidence="1">Uncharacterized protein</fullName>
    </submittedName>
</protein>
<dbReference type="RefSeq" id="WP_139107168.1">
    <property type="nucleotide sequence ID" value="NZ_VDFR01000206.1"/>
</dbReference>
<accession>A0A5C4MAZ2</accession>
<dbReference type="Proteomes" id="UP000306740">
    <property type="component" value="Unassembled WGS sequence"/>
</dbReference>
<organism evidence="1 2">
    <name type="scientific">Mumia zhuanghuii</name>
    <dbReference type="NCBI Taxonomy" id="2585211"/>
    <lineage>
        <taxon>Bacteria</taxon>
        <taxon>Bacillati</taxon>
        <taxon>Actinomycetota</taxon>
        <taxon>Actinomycetes</taxon>
        <taxon>Propionibacteriales</taxon>
        <taxon>Nocardioidaceae</taxon>
        <taxon>Mumia</taxon>
    </lineage>
</organism>
<dbReference type="AlphaFoldDB" id="A0A5C4MAZ2"/>
<evidence type="ECO:0000313" key="1">
    <source>
        <dbReference type="EMBL" id="TNC31279.1"/>
    </source>
</evidence>